<keyword evidence="7" id="KW-1185">Reference proteome</keyword>
<dbReference type="Proteomes" id="UP001570511">
    <property type="component" value="Unassembled WGS sequence"/>
</dbReference>
<sequence length="835" mass="94849">MSGEVRITDEELGLADPSDEEQETEHPVPEELQALDQWVCWERVEDGDRKRKIPRVPNGSGRTARTNDPTTWGSFEEAVEASSNQVGLQVGFVLTEDDPFLAIDFDDVCNPETGEPEEWVIDALRECDSYAEVSPSATGLHIWLKDVQEPDWWIDTDCIEVYDSGQYITMTGDHLSVTPTTCNTPSEFEEWLQSHTEDDTLESSEVQTFSNSPPNDVELDVFDVLSSSFSEDKRVSHPYHGSETGTNFKVFEGGETWHCFRHDVAGNALHLIGIEQDVISCGDWKNRDLTAQEWAELFEAGREAGYDLPDHPDERQQTAIQGNIVEAIIESPSDWIWPDEKSIIAHPVGDANAREVQDRLEAQSLESDEVVELITELDDEYADAFSKFWQTPEAWSVSIEGPDHSWKQVKDLYSEKGQTDSARDLAVRLLRKEYDFITISDNEQMYCYNPETGVYESDAEQTVKARLEEMLELHYNGREAREIIGRLKAGGFLDREKFGQSGSSVCVANGVVDIETGEMSDFSPGYNFRSRLPVEYDPEAECPQFREFLEDVCPDEKIPQLQEFVGYCLQPQTNHKKALLLLGPTDAGKSVFLDLLQALFGADSTVNLSVQYLANQRWGEAELVGRMVNIRHDLDSTDIKNAGKIKELTAGNPVRAERKNQDPFRFEPRTKHIFAANQPPSRSSEDDGFWNRWLTVVFPERIPRQEQDPKLSEKLTADQELAGILNWAIEGYQRLEEQGRFTNEPTPSDNRRIWETYGNSVERFISRRLDREPDGSVGKDEAYSAYESFAKSESMEVFSKHKFTSTLKKKGASVEQRRSDGERKRVYTGFSLMDS</sequence>
<dbReference type="GO" id="GO:0005524">
    <property type="term" value="F:ATP binding"/>
    <property type="evidence" value="ECO:0007669"/>
    <property type="project" value="UniProtKB-KW"/>
</dbReference>
<dbReference type="PANTHER" id="PTHR35372">
    <property type="entry name" value="ATP BINDING PROTEIN-RELATED"/>
    <property type="match status" value="1"/>
</dbReference>
<keyword evidence="2" id="KW-0378">Hydrolase</keyword>
<dbReference type="PROSITE" id="PS51206">
    <property type="entry name" value="SF3_HELICASE_1"/>
    <property type="match status" value="1"/>
</dbReference>
<comment type="caution">
    <text evidence="6">The sequence shown here is derived from an EMBL/GenBank/DDBJ whole genome shotgun (WGS) entry which is preliminary data.</text>
</comment>
<dbReference type="AlphaFoldDB" id="A0ABD5M7I8"/>
<dbReference type="PANTHER" id="PTHR35372:SF2">
    <property type="entry name" value="SF3 HELICASE DOMAIN-CONTAINING PROTEIN"/>
    <property type="match status" value="1"/>
</dbReference>
<dbReference type="InterPro" id="IPR014818">
    <property type="entry name" value="Phage/plasmid_primase_P4_C"/>
</dbReference>
<evidence type="ECO:0000313" key="6">
    <source>
        <dbReference type="EMBL" id="MFA1609868.1"/>
    </source>
</evidence>
<dbReference type="EMBL" id="JBGNYA010000001">
    <property type="protein sequence ID" value="MFA1609868.1"/>
    <property type="molecule type" value="Genomic_DNA"/>
</dbReference>
<dbReference type="InterPro" id="IPR027417">
    <property type="entry name" value="P-loop_NTPase"/>
</dbReference>
<name>A0ABD5M7I8_9EURY</name>
<feature type="domain" description="SF3 helicase" evidence="5">
    <location>
        <begin position="556"/>
        <end position="711"/>
    </location>
</feature>
<dbReference type="SMART" id="SM00885">
    <property type="entry name" value="D5_N"/>
    <property type="match status" value="1"/>
</dbReference>
<feature type="compositionally biased region" description="Acidic residues" evidence="4">
    <location>
        <begin position="10"/>
        <end position="23"/>
    </location>
</feature>
<dbReference type="GO" id="GO:0016787">
    <property type="term" value="F:hydrolase activity"/>
    <property type="evidence" value="ECO:0007669"/>
    <property type="project" value="UniProtKB-KW"/>
</dbReference>
<dbReference type="Pfam" id="PF19263">
    <property type="entry name" value="DUF5906"/>
    <property type="match status" value="1"/>
</dbReference>
<dbReference type="InterPro" id="IPR045455">
    <property type="entry name" value="NrS-1_pol-like_helicase"/>
</dbReference>
<dbReference type="InterPro" id="IPR006500">
    <property type="entry name" value="Helicase_put_C_phage/plasmid"/>
</dbReference>
<feature type="region of interest" description="Disordered" evidence="4">
    <location>
        <begin position="1"/>
        <end position="31"/>
    </location>
</feature>
<dbReference type="Pfam" id="PF08706">
    <property type="entry name" value="D5_N"/>
    <property type="match status" value="1"/>
</dbReference>
<keyword evidence="1" id="KW-0547">Nucleotide-binding</keyword>
<organism evidence="6 7">
    <name type="scientific">Halobellus rubicundus</name>
    <dbReference type="NCBI Taxonomy" id="2996466"/>
    <lineage>
        <taxon>Archaea</taxon>
        <taxon>Methanobacteriati</taxon>
        <taxon>Methanobacteriota</taxon>
        <taxon>Stenosarchaea group</taxon>
        <taxon>Halobacteria</taxon>
        <taxon>Halobacteriales</taxon>
        <taxon>Haloferacaceae</taxon>
        <taxon>Halobellus</taxon>
    </lineage>
</organism>
<dbReference type="InterPro" id="IPR014015">
    <property type="entry name" value="Helicase_SF3_DNA-vir"/>
</dbReference>
<keyword evidence="3" id="KW-0067">ATP-binding</keyword>
<evidence type="ECO:0000256" key="4">
    <source>
        <dbReference type="SAM" id="MobiDB-lite"/>
    </source>
</evidence>
<feature type="region of interest" description="Disordered" evidence="4">
    <location>
        <begin position="51"/>
        <end position="70"/>
    </location>
</feature>
<dbReference type="RefSeq" id="WP_372386960.1">
    <property type="nucleotide sequence ID" value="NZ_JBGNYA010000001.1"/>
</dbReference>
<evidence type="ECO:0000259" key="5">
    <source>
        <dbReference type="PROSITE" id="PS51206"/>
    </source>
</evidence>
<dbReference type="SUPFAM" id="SSF52540">
    <property type="entry name" value="P-loop containing nucleoside triphosphate hydrolases"/>
    <property type="match status" value="1"/>
</dbReference>
<evidence type="ECO:0000313" key="7">
    <source>
        <dbReference type="Proteomes" id="UP001570511"/>
    </source>
</evidence>
<feature type="compositionally biased region" description="Polar residues" evidence="4">
    <location>
        <begin position="60"/>
        <end position="70"/>
    </location>
</feature>
<dbReference type="Gene3D" id="3.40.50.300">
    <property type="entry name" value="P-loop containing nucleotide triphosphate hydrolases"/>
    <property type="match status" value="1"/>
</dbReference>
<dbReference type="InterPro" id="IPR051620">
    <property type="entry name" value="ORF904-like_C"/>
</dbReference>
<gene>
    <name evidence="6" type="ORF">OS889_02460</name>
</gene>
<reference evidence="6 7" key="1">
    <citation type="submission" date="2024-08" db="EMBL/GenBank/DDBJ databases">
        <title>Halobellus sp. MBLA0158 whole genome sequence.</title>
        <authorList>
            <person name="Hwang C.Y."/>
            <person name="Cho E.-S."/>
            <person name="Seo M.-J."/>
        </authorList>
    </citation>
    <scope>NUCLEOTIDE SEQUENCE [LARGE SCALE GENOMIC DNA]</scope>
    <source>
        <strain evidence="6 7">MBLA0158</strain>
    </source>
</reference>
<protein>
    <submittedName>
        <fullName evidence="6">Phage/plasmid primase, P4 family</fullName>
    </submittedName>
</protein>
<proteinExistence type="predicted"/>
<dbReference type="NCBIfam" id="TIGR01613">
    <property type="entry name" value="primase_Cterm"/>
    <property type="match status" value="1"/>
</dbReference>
<evidence type="ECO:0000256" key="1">
    <source>
        <dbReference type="ARBA" id="ARBA00022741"/>
    </source>
</evidence>
<accession>A0ABD5M7I8</accession>
<evidence type="ECO:0000256" key="2">
    <source>
        <dbReference type="ARBA" id="ARBA00022801"/>
    </source>
</evidence>
<evidence type="ECO:0000256" key="3">
    <source>
        <dbReference type="ARBA" id="ARBA00022840"/>
    </source>
</evidence>